<sequence length="340" mass="35264">MRADPDALMLSMPMRYFCAVADAGSVSLAAQRLHVAASAVSRQITALEDSLGVALFQRAQRGMRLTEAGERLAGHLRVVCSDAGQTLDAVRGLHDSAARCVRIACTEGFVAGLLPQALADFRADQPEARVEISVCAPDEVLPRLHRREADLGLLYAAGRVKDAEVRVDRSVPTVALMRADHPLATRRQLTVDEAAAWPLLMGAPGTTARALFDTACALRGLQPTVAVSSTALAPLLALVGPTDLLIVSQTTAAPLVGLAPPHGGGLAVPAATAAGDWVAVPFAAGELPARRLMLLAPRGRALPASAEACATALTQVLLRAQPASAGERTGEAGARRRAAG</sequence>
<dbReference type="Pfam" id="PF03466">
    <property type="entry name" value="LysR_substrate"/>
    <property type="match status" value="1"/>
</dbReference>
<dbReference type="PANTHER" id="PTHR30419:SF8">
    <property type="entry name" value="NITROGEN ASSIMILATION TRANSCRIPTIONAL ACTIVATOR-RELATED"/>
    <property type="match status" value="1"/>
</dbReference>
<keyword evidence="2" id="KW-0805">Transcription regulation</keyword>
<proteinExistence type="inferred from homology"/>
<dbReference type="RefSeq" id="WP_341376637.1">
    <property type="nucleotide sequence ID" value="NZ_JBBUTF010000032.1"/>
</dbReference>
<dbReference type="InterPro" id="IPR050950">
    <property type="entry name" value="HTH-type_LysR_regulators"/>
</dbReference>
<evidence type="ECO:0000256" key="2">
    <source>
        <dbReference type="ARBA" id="ARBA00023015"/>
    </source>
</evidence>
<dbReference type="InterPro" id="IPR000847">
    <property type="entry name" value="LysR_HTH_N"/>
</dbReference>
<dbReference type="Gene3D" id="1.10.10.10">
    <property type="entry name" value="Winged helix-like DNA-binding domain superfamily/Winged helix DNA-binding domain"/>
    <property type="match status" value="1"/>
</dbReference>
<evidence type="ECO:0000256" key="1">
    <source>
        <dbReference type="ARBA" id="ARBA00009437"/>
    </source>
</evidence>
<feature type="domain" description="HTH lysR-type" evidence="5">
    <location>
        <begin position="14"/>
        <end position="66"/>
    </location>
</feature>
<organism evidence="6 7">
    <name type="scientific">Pseudaquabacterium rugosum</name>
    <dbReference type="NCBI Taxonomy" id="2984194"/>
    <lineage>
        <taxon>Bacteria</taxon>
        <taxon>Pseudomonadati</taxon>
        <taxon>Pseudomonadota</taxon>
        <taxon>Betaproteobacteria</taxon>
        <taxon>Burkholderiales</taxon>
        <taxon>Sphaerotilaceae</taxon>
        <taxon>Pseudaquabacterium</taxon>
    </lineage>
</organism>
<dbReference type="PROSITE" id="PS50931">
    <property type="entry name" value="HTH_LYSR"/>
    <property type="match status" value="1"/>
</dbReference>
<dbReference type="Proteomes" id="UP001368500">
    <property type="component" value="Unassembled WGS sequence"/>
</dbReference>
<dbReference type="InterPro" id="IPR005119">
    <property type="entry name" value="LysR_subst-bd"/>
</dbReference>
<evidence type="ECO:0000256" key="4">
    <source>
        <dbReference type="ARBA" id="ARBA00023163"/>
    </source>
</evidence>
<dbReference type="PRINTS" id="PR00039">
    <property type="entry name" value="HTHLYSR"/>
</dbReference>
<reference evidence="6 7" key="1">
    <citation type="submission" date="2024-04" db="EMBL/GenBank/DDBJ databases">
        <title>Novel species of the genus Ideonella isolated from streams.</title>
        <authorList>
            <person name="Lu H."/>
        </authorList>
    </citation>
    <scope>NUCLEOTIDE SEQUENCE [LARGE SCALE GENOMIC DNA]</scope>
    <source>
        <strain evidence="6 7">BYS139W</strain>
    </source>
</reference>
<dbReference type="Gene3D" id="3.40.190.290">
    <property type="match status" value="1"/>
</dbReference>
<keyword evidence="4" id="KW-0804">Transcription</keyword>
<keyword evidence="7" id="KW-1185">Reference proteome</keyword>
<evidence type="ECO:0000256" key="3">
    <source>
        <dbReference type="ARBA" id="ARBA00023125"/>
    </source>
</evidence>
<evidence type="ECO:0000259" key="5">
    <source>
        <dbReference type="PROSITE" id="PS50931"/>
    </source>
</evidence>
<evidence type="ECO:0000313" key="6">
    <source>
        <dbReference type="EMBL" id="MEK8028849.1"/>
    </source>
</evidence>
<dbReference type="SUPFAM" id="SSF53850">
    <property type="entry name" value="Periplasmic binding protein-like II"/>
    <property type="match status" value="1"/>
</dbReference>
<dbReference type="SUPFAM" id="SSF46785">
    <property type="entry name" value="Winged helix' DNA-binding domain"/>
    <property type="match status" value="1"/>
</dbReference>
<dbReference type="PANTHER" id="PTHR30419">
    <property type="entry name" value="HTH-TYPE TRANSCRIPTIONAL REGULATOR YBHD"/>
    <property type="match status" value="1"/>
</dbReference>
<keyword evidence="3" id="KW-0238">DNA-binding</keyword>
<gene>
    <name evidence="6" type="ORF">AACH11_23060</name>
</gene>
<dbReference type="EMBL" id="JBBUTF010000032">
    <property type="protein sequence ID" value="MEK8028849.1"/>
    <property type="molecule type" value="Genomic_DNA"/>
</dbReference>
<name>A0ABU9BGG9_9BURK</name>
<dbReference type="InterPro" id="IPR036390">
    <property type="entry name" value="WH_DNA-bd_sf"/>
</dbReference>
<evidence type="ECO:0000313" key="7">
    <source>
        <dbReference type="Proteomes" id="UP001368500"/>
    </source>
</evidence>
<comment type="similarity">
    <text evidence="1">Belongs to the LysR transcriptional regulatory family.</text>
</comment>
<accession>A0ABU9BGG9</accession>
<protein>
    <submittedName>
        <fullName evidence="6">LysR family transcriptional regulator</fullName>
    </submittedName>
</protein>
<dbReference type="InterPro" id="IPR036388">
    <property type="entry name" value="WH-like_DNA-bd_sf"/>
</dbReference>
<comment type="caution">
    <text evidence="6">The sequence shown here is derived from an EMBL/GenBank/DDBJ whole genome shotgun (WGS) entry which is preliminary data.</text>
</comment>
<dbReference type="Pfam" id="PF00126">
    <property type="entry name" value="HTH_1"/>
    <property type="match status" value="1"/>
</dbReference>